<evidence type="ECO:0000313" key="3">
    <source>
        <dbReference type="EMBL" id="MFC4357517.1"/>
    </source>
</evidence>
<dbReference type="EMBL" id="JBHSDS010000003">
    <property type="protein sequence ID" value="MFC4357517.1"/>
    <property type="molecule type" value="Genomic_DNA"/>
</dbReference>
<comment type="caution">
    <text evidence="3">The sequence shown here is derived from an EMBL/GenBank/DDBJ whole genome shotgun (WGS) entry which is preliminary data.</text>
</comment>
<sequence>MEPSTPFDRDSAGDSSGSSDSSGGRSRFGLRRRLNGLFSFRTFLFALVLSTVGVVAGGFLAGVVPIPFLGLLGRFVGLFVAAFVVGLVAAGRRYLETGLAGAAAAALSFLLTALGAVFTAWFPATTDLLSQHGPTIAGIGAGSGLLVALLGYYFGRDLRSGLTREIE</sequence>
<name>A0ABD5P9D9_9EURY</name>
<feature type="region of interest" description="Disordered" evidence="1">
    <location>
        <begin position="1"/>
        <end position="26"/>
    </location>
</feature>
<evidence type="ECO:0000313" key="4">
    <source>
        <dbReference type="Proteomes" id="UP001595921"/>
    </source>
</evidence>
<feature type="transmembrane region" description="Helical" evidence="2">
    <location>
        <begin position="136"/>
        <end position="155"/>
    </location>
</feature>
<feature type="transmembrane region" description="Helical" evidence="2">
    <location>
        <begin position="37"/>
        <end position="60"/>
    </location>
</feature>
<accession>A0ABD5P9D9</accession>
<proteinExistence type="predicted"/>
<keyword evidence="2" id="KW-0472">Membrane</keyword>
<protein>
    <submittedName>
        <fullName evidence="3">Uncharacterized protein</fullName>
    </submittedName>
</protein>
<dbReference type="RefSeq" id="WP_267622179.1">
    <property type="nucleotide sequence ID" value="NZ_JAODIW010000006.1"/>
</dbReference>
<feature type="compositionally biased region" description="Low complexity" evidence="1">
    <location>
        <begin position="13"/>
        <end position="26"/>
    </location>
</feature>
<dbReference type="Proteomes" id="UP001595921">
    <property type="component" value="Unassembled WGS sequence"/>
</dbReference>
<evidence type="ECO:0000256" key="1">
    <source>
        <dbReference type="SAM" id="MobiDB-lite"/>
    </source>
</evidence>
<feature type="transmembrane region" description="Helical" evidence="2">
    <location>
        <begin position="66"/>
        <end position="90"/>
    </location>
</feature>
<dbReference type="AlphaFoldDB" id="A0ABD5P9D9"/>
<evidence type="ECO:0000256" key="2">
    <source>
        <dbReference type="SAM" id="Phobius"/>
    </source>
</evidence>
<feature type="transmembrane region" description="Helical" evidence="2">
    <location>
        <begin position="102"/>
        <end position="124"/>
    </location>
</feature>
<gene>
    <name evidence="3" type="ORF">ACFO0N_06075</name>
</gene>
<keyword evidence="2" id="KW-1133">Transmembrane helix</keyword>
<keyword evidence="2" id="KW-0812">Transmembrane</keyword>
<organism evidence="3 4">
    <name type="scientific">Halobium salinum</name>
    <dbReference type="NCBI Taxonomy" id="1364940"/>
    <lineage>
        <taxon>Archaea</taxon>
        <taxon>Methanobacteriati</taxon>
        <taxon>Methanobacteriota</taxon>
        <taxon>Stenosarchaea group</taxon>
        <taxon>Halobacteria</taxon>
        <taxon>Halobacteriales</taxon>
        <taxon>Haloferacaceae</taxon>
        <taxon>Halobium</taxon>
    </lineage>
</organism>
<keyword evidence="4" id="KW-1185">Reference proteome</keyword>
<reference evidence="3 4" key="1">
    <citation type="journal article" date="2019" name="Int. J. Syst. Evol. Microbiol.">
        <title>The Global Catalogue of Microorganisms (GCM) 10K type strain sequencing project: providing services to taxonomists for standard genome sequencing and annotation.</title>
        <authorList>
            <consortium name="The Broad Institute Genomics Platform"/>
            <consortium name="The Broad Institute Genome Sequencing Center for Infectious Disease"/>
            <person name="Wu L."/>
            <person name="Ma J."/>
        </authorList>
    </citation>
    <scope>NUCLEOTIDE SEQUENCE [LARGE SCALE GENOMIC DNA]</scope>
    <source>
        <strain evidence="3 4">CGMCC 1.12553</strain>
    </source>
</reference>